<dbReference type="Gene3D" id="3.30.390.130">
    <property type="match status" value="1"/>
</dbReference>
<gene>
    <name evidence="15" type="ORF">JTE90_004810</name>
</gene>
<feature type="region of interest" description="Disordered" evidence="12">
    <location>
        <begin position="277"/>
        <end position="320"/>
    </location>
</feature>
<dbReference type="GO" id="GO:0061630">
    <property type="term" value="F:ubiquitin protein ligase activity"/>
    <property type="evidence" value="ECO:0007669"/>
    <property type="project" value="UniProtKB-UniRule"/>
</dbReference>
<dbReference type="GO" id="GO:0008270">
    <property type="term" value="F:zinc ion binding"/>
    <property type="evidence" value="ECO:0007669"/>
    <property type="project" value="UniProtKB-KW"/>
</dbReference>
<feature type="domain" description="RING-type" evidence="13">
    <location>
        <begin position="348"/>
        <end position="401"/>
    </location>
</feature>
<organism evidence="15 16">
    <name type="scientific">Oedothorax gibbosus</name>
    <dbReference type="NCBI Taxonomy" id="931172"/>
    <lineage>
        <taxon>Eukaryota</taxon>
        <taxon>Metazoa</taxon>
        <taxon>Ecdysozoa</taxon>
        <taxon>Arthropoda</taxon>
        <taxon>Chelicerata</taxon>
        <taxon>Arachnida</taxon>
        <taxon>Araneae</taxon>
        <taxon>Araneomorphae</taxon>
        <taxon>Entelegynae</taxon>
        <taxon>Araneoidea</taxon>
        <taxon>Linyphiidae</taxon>
        <taxon>Erigoninae</taxon>
        <taxon>Oedothorax</taxon>
    </lineage>
</organism>
<accession>A0AAV6VGH3</accession>
<comment type="caution">
    <text evidence="15">The sequence shown here is derived from an EMBL/GenBank/DDBJ whole genome shotgun (WGS) entry which is preliminary data.</text>
</comment>
<dbReference type="InterPro" id="IPR018123">
    <property type="entry name" value="WWE-dom_subgr"/>
</dbReference>
<evidence type="ECO:0000256" key="10">
    <source>
        <dbReference type="PROSITE-ProRule" id="PRU00175"/>
    </source>
</evidence>
<dbReference type="SUPFAM" id="SSF57850">
    <property type="entry name" value="RING/U-box"/>
    <property type="match status" value="1"/>
</dbReference>
<comment type="similarity">
    <text evidence="3 11">Belongs to the Deltex family.</text>
</comment>
<dbReference type="CDD" id="cd09633">
    <property type="entry name" value="Deltex_C"/>
    <property type="match status" value="1"/>
</dbReference>
<dbReference type="Proteomes" id="UP000827092">
    <property type="component" value="Unassembled WGS sequence"/>
</dbReference>
<evidence type="ECO:0000256" key="4">
    <source>
        <dbReference type="ARBA" id="ARBA00022679"/>
    </source>
</evidence>
<name>A0AAV6VGH3_9ARAC</name>
<comment type="pathway">
    <text evidence="2 11">Protein modification; protein ubiquitination.</text>
</comment>
<keyword evidence="9" id="KW-0914">Notch signaling pathway</keyword>
<evidence type="ECO:0000256" key="2">
    <source>
        <dbReference type="ARBA" id="ARBA00004906"/>
    </source>
</evidence>
<sequence length="553" mass="62154">MADNMPWKFVVWERLNKSGKWIPYSAEVSQLIEQSYKKNLEIVSLGDADEGLKIYSVNFKDMVQVSKVTGTKSTIRRRLCDNFNTLCNGVTWQWCDGQEQWHSYDIDVNNFIESAYTQGVSGIALKKEFRGYKYEIDFKNMSQINKQSKRKRPIRRKQGITPYPASQADACTTDNTKIAQCATAPPLPQAADSAYSDLAKDIPGTDDLLSQVNDYMKNVKRTFVLEGSDNAALEDSLSNLSHADNSSLTVQSDQTALTSQSAVITNSSPIAAIVNGKPWYDSRPPHTHQSQIKPVPGIDPLENTAPKKSRKKKRVKRAKVSTTETSDGDIFIEYTNPVEITSDITEDCIICLEPLSGDSTYDSDSSVVQLKLCRHMFHRPCLSAMYNSGPKDKSIQCPTCKNIYGVKCGIQPPGDMIYHVLPYSLPGYPECDTIRIIYDISSGTQGPEHPNPGKKYTAKGFPRHCYLPDNEMGRKVLRLLVKAWKQRLVFTIGRSSTTGEENTVTWNEIHHKTEFGCNRRGHGFPDPNYFSNVLAELEAHGIKEDEVFLWYPA</sequence>
<evidence type="ECO:0000256" key="7">
    <source>
        <dbReference type="ARBA" id="ARBA00022771"/>
    </source>
</evidence>
<dbReference type="Pfam" id="PF18102">
    <property type="entry name" value="DTC"/>
    <property type="match status" value="1"/>
</dbReference>
<comment type="subcellular location">
    <subcellularLocation>
        <location evidence="11">Cytoplasm</location>
    </subcellularLocation>
</comment>
<evidence type="ECO:0000256" key="3">
    <source>
        <dbReference type="ARBA" id="ARBA00009413"/>
    </source>
</evidence>
<evidence type="ECO:0000256" key="5">
    <source>
        <dbReference type="ARBA" id="ARBA00022723"/>
    </source>
</evidence>
<evidence type="ECO:0000259" key="14">
    <source>
        <dbReference type="PROSITE" id="PS50918"/>
    </source>
</evidence>
<proteinExistence type="inferred from homology"/>
<keyword evidence="4 11" id="KW-0808">Transferase</keyword>
<dbReference type="GO" id="GO:0007219">
    <property type="term" value="P:Notch signaling pathway"/>
    <property type="evidence" value="ECO:0007669"/>
    <property type="project" value="UniProtKB-KW"/>
</dbReference>
<dbReference type="GO" id="GO:0005737">
    <property type="term" value="C:cytoplasm"/>
    <property type="evidence" value="ECO:0007669"/>
    <property type="project" value="UniProtKB-SubCell"/>
</dbReference>
<keyword evidence="8 11" id="KW-0862">Zinc</keyword>
<dbReference type="PROSITE" id="PS50918">
    <property type="entry name" value="WWE"/>
    <property type="match status" value="2"/>
</dbReference>
<feature type="domain" description="WWE" evidence="14">
    <location>
        <begin position="1"/>
        <end position="77"/>
    </location>
</feature>
<dbReference type="PANTHER" id="PTHR12622">
    <property type="entry name" value="DELTEX-RELATED"/>
    <property type="match status" value="1"/>
</dbReference>
<dbReference type="FunFam" id="3.30.390.130:FF:000001">
    <property type="entry name" value="Probable E3 ubiquitin-protein ligase DTX3"/>
    <property type="match status" value="1"/>
</dbReference>
<dbReference type="EMBL" id="JAFNEN010000078">
    <property type="protein sequence ID" value="KAG8195807.1"/>
    <property type="molecule type" value="Genomic_DNA"/>
</dbReference>
<keyword evidence="7 10" id="KW-0863">Zinc-finger</keyword>
<dbReference type="InterPro" id="IPR001841">
    <property type="entry name" value="Znf_RING"/>
</dbReference>
<evidence type="ECO:0000256" key="12">
    <source>
        <dbReference type="SAM" id="MobiDB-lite"/>
    </source>
</evidence>
<evidence type="ECO:0000256" key="9">
    <source>
        <dbReference type="ARBA" id="ARBA00022976"/>
    </source>
</evidence>
<keyword evidence="6" id="KW-0677">Repeat</keyword>
<dbReference type="SUPFAM" id="SSF117839">
    <property type="entry name" value="WWE domain"/>
    <property type="match status" value="2"/>
</dbReference>
<keyword evidence="5 11" id="KW-0479">Metal-binding</keyword>
<dbReference type="AlphaFoldDB" id="A0AAV6VGH3"/>
<dbReference type="Gene3D" id="3.30.40.10">
    <property type="entry name" value="Zinc/RING finger domain, C3HC4 (zinc finger)"/>
    <property type="match status" value="1"/>
</dbReference>
<keyword evidence="11" id="KW-0963">Cytoplasm</keyword>
<dbReference type="GO" id="GO:0016567">
    <property type="term" value="P:protein ubiquitination"/>
    <property type="evidence" value="ECO:0007669"/>
    <property type="project" value="UniProtKB-UniRule"/>
</dbReference>
<dbReference type="InterPro" id="IPR013083">
    <property type="entry name" value="Znf_RING/FYVE/PHD"/>
</dbReference>
<evidence type="ECO:0000256" key="6">
    <source>
        <dbReference type="ARBA" id="ARBA00022737"/>
    </source>
</evidence>
<dbReference type="Pfam" id="PF02825">
    <property type="entry name" value="WWE"/>
    <property type="match status" value="2"/>
</dbReference>
<evidence type="ECO:0000256" key="11">
    <source>
        <dbReference type="RuleBase" id="RU367105"/>
    </source>
</evidence>
<dbReference type="EC" id="2.3.2.27" evidence="11"/>
<dbReference type="InterPro" id="IPR004170">
    <property type="entry name" value="WWE_dom"/>
</dbReference>
<evidence type="ECO:0000256" key="1">
    <source>
        <dbReference type="ARBA" id="ARBA00000900"/>
    </source>
</evidence>
<dbReference type="InterPro" id="IPR039398">
    <property type="entry name" value="Deltex_fam"/>
</dbReference>
<dbReference type="Pfam" id="PF13639">
    <property type="entry name" value="zf-RING_2"/>
    <property type="match status" value="1"/>
</dbReference>
<comment type="catalytic activity">
    <reaction evidence="1 11">
        <text>S-ubiquitinyl-[E2 ubiquitin-conjugating enzyme]-L-cysteine + [acceptor protein]-L-lysine = [E2 ubiquitin-conjugating enzyme]-L-cysteine + N(6)-ubiquitinyl-[acceptor protein]-L-lysine.</text>
        <dbReference type="EC" id="2.3.2.27"/>
    </reaction>
</comment>
<reference evidence="15 16" key="1">
    <citation type="journal article" date="2022" name="Nat. Ecol. Evol.">
        <title>A masculinizing supergene underlies an exaggerated male reproductive morph in a spider.</title>
        <authorList>
            <person name="Hendrickx F."/>
            <person name="De Corte Z."/>
            <person name="Sonet G."/>
            <person name="Van Belleghem S.M."/>
            <person name="Kostlbacher S."/>
            <person name="Vangestel C."/>
        </authorList>
    </citation>
    <scope>NUCLEOTIDE SEQUENCE [LARGE SCALE GENOMIC DNA]</scope>
    <source>
        <strain evidence="15">W744_W776</strain>
    </source>
</reference>
<feature type="domain" description="WWE" evidence="14">
    <location>
        <begin position="78"/>
        <end position="156"/>
    </location>
</feature>
<keyword evidence="16" id="KW-1185">Reference proteome</keyword>
<dbReference type="SMART" id="SM00184">
    <property type="entry name" value="RING"/>
    <property type="match status" value="1"/>
</dbReference>
<evidence type="ECO:0000313" key="16">
    <source>
        <dbReference type="Proteomes" id="UP000827092"/>
    </source>
</evidence>
<dbReference type="InterPro" id="IPR039396">
    <property type="entry name" value="Deltex_C"/>
</dbReference>
<dbReference type="PROSITE" id="PS50089">
    <property type="entry name" value="ZF_RING_2"/>
    <property type="match status" value="1"/>
</dbReference>
<dbReference type="InterPro" id="IPR037197">
    <property type="entry name" value="WWE_dom_sf"/>
</dbReference>
<dbReference type="SMART" id="SM00678">
    <property type="entry name" value="WWE"/>
    <property type="match status" value="2"/>
</dbReference>
<protein>
    <recommendedName>
        <fullName evidence="11">E3 ubiquitin-protein ligase</fullName>
        <ecNumber evidence="11">2.3.2.27</ecNumber>
    </recommendedName>
</protein>
<dbReference type="Gene3D" id="3.30.720.50">
    <property type="match status" value="2"/>
</dbReference>
<evidence type="ECO:0000313" key="15">
    <source>
        <dbReference type="EMBL" id="KAG8195807.1"/>
    </source>
</evidence>
<evidence type="ECO:0000256" key="8">
    <source>
        <dbReference type="ARBA" id="ARBA00022833"/>
    </source>
</evidence>
<feature type="compositionally biased region" description="Basic residues" evidence="12">
    <location>
        <begin position="307"/>
        <end position="319"/>
    </location>
</feature>
<evidence type="ECO:0000259" key="13">
    <source>
        <dbReference type="PROSITE" id="PS50089"/>
    </source>
</evidence>
<dbReference type="InterPro" id="IPR039399">
    <property type="entry name" value="Deltex_C_sf"/>
</dbReference>